<comment type="caution">
    <text evidence="3">The sequence shown here is derived from an EMBL/GenBank/DDBJ whole genome shotgun (WGS) entry which is preliminary data.</text>
</comment>
<evidence type="ECO:0000259" key="1">
    <source>
        <dbReference type="PROSITE" id="PS50234"/>
    </source>
</evidence>
<feature type="domain" description="VWFA" evidence="1">
    <location>
        <begin position="102"/>
        <end position="293"/>
    </location>
</feature>
<dbReference type="EMBL" id="CAJNOT010001190">
    <property type="protein sequence ID" value="CAF1161044.1"/>
    <property type="molecule type" value="Genomic_DNA"/>
</dbReference>
<organism evidence="3 5">
    <name type="scientific">Rotaria sordida</name>
    <dbReference type="NCBI Taxonomy" id="392033"/>
    <lineage>
        <taxon>Eukaryota</taxon>
        <taxon>Metazoa</taxon>
        <taxon>Spiralia</taxon>
        <taxon>Gnathifera</taxon>
        <taxon>Rotifera</taxon>
        <taxon>Eurotatoria</taxon>
        <taxon>Bdelloidea</taxon>
        <taxon>Philodinida</taxon>
        <taxon>Philodinidae</taxon>
        <taxon>Rotaria</taxon>
    </lineage>
</organism>
<dbReference type="Gene3D" id="3.40.50.410">
    <property type="entry name" value="von Willebrand factor, type A domain"/>
    <property type="match status" value="1"/>
</dbReference>
<dbReference type="Proteomes" id="UP000663864">
    <property type="component" value="Unassembled WGS sequence"/>
</dbReference>
<dbReference type="InterPro" id="IPR051266">
    <property type="entry name" value="CLCR"/>
</dbReference>
<dbReference type="GO" id="GO:0004842">
    <property type="term" value="F:ubiquitin-protein transferase activity"/>
    <property type="evidence" value="ECO:0007669"/>
    <property type="project" value="InterPro"/>
</dbReference>
<gene>
    <name evidence="4" type="ORF">JBS370_LOCUS17717</name>
    <name evidence="3" type="ORF">ZHD862_LOCUS20688</name>
</gene>
<dbReference type="InterPro" id="IPR032838">
    <property type="entry name" value="Vwaint_dom"/>
</dbReference>
<proteinExistence type="predicted"/>
<dbReference type="InterPro" id="IPR002035">
    <property type="entry name" value="VWF_A"/>
</dbReference>
<evidence type="ECO:0000313" key="5">
    <source>
        <dbReference type="Proteomes" id="UP000663864"/>
    </source>
</evidence>
<dbReference type="PANTHER" id="PTHR10579:SF156">
    <property type="entry name" value="VWFA DOMAIN-CONTAINING PROTEIN"/>
    <property type="match status" value="1"/>
</dbReference>
<dbReference type="InterPro" id="IPR036465">
    <property type="entry name" value="vWFA_dom_sf"/>
</dbReference>
<dbReference type="SUPFAM" id="SSF53300">
    <property type="entry name" value="vWA-like"/>
    <property type="match status" value="1"/>
</dbReference>
<evidence type="ECO:0008006" key="6">
    <source>
        <dbReference type="Google" id="ProtNLM"/>
    </source>
</evidence>
<dbReference type="InterPro" id="IPR036844">
    <property type="entry name" value="Hint_dom_sf"/>
</dbReference>
<reference evidence="3" key="1">
    <citation type="submission" date="2021-02" db="EMBL/GenBank/DDBJ databases">
        <authorList>
            <person name="Nowell W R."/>
        </authorList>
    </citation>
    <scope>NUCLEOTIDE SEQUENCE</scope>
</reference>
<dbReference type="SMART" id="SM00504">
    <property type="entry name" value="Ubox"/>
    <property type="match status" value="1"/>
</dbReference>
<dbReference type="InterPro" id="IPR003613">
    <property type="entry name" value="Ubox_domain"/>
</dbReference>
<dbReference type="Proteomes" id="UP000663836">
    <property type="component" value="Unassembled WGS sequence"/>
</dbReference>
<feature type="domain" description="U-box" evidence="2">
    <location>
        <begin position="1"/>
        <end position="60"/>
    </location>
</feature>
<accession>A0A814TPX0</accession>
<dbReference type="Pfam" id="PF00092">
    <property type="entry name" value="VWA"/>
    <property type="match status" value="1"/>
</dbReference>
<dbReference type="PANTHER" id="PTHR10579">
    <property type="entry name" value="CALCIUM-ACTIVATED CHLORIDE CHANNEL REGULATOR"/>
    <property type="match status" value="1"/>
</dbReference>
<dbReference type="PROSITE" id="PS50234">
    <property type="entry name" value="VWFA"/>
    <property type="match status" value="1"/>
</dbReference>
<dbReference type="SUPFAM" id="SSF51294">
    <property type="entry name" value="Hedgehog/intein (Hint) domain"/>
    <property type="match status" value="1"/>
</dbReference>
<dbReference type="Pfam" id="PF14624">
    <property type="entry name" value="Vwaint"/>
    <property type="match status" value="1"/>
</dbReference>
<sequence>MINSVIDPDGNSYEKHAIEDWICCCATSPITRRPLSIDDLRPNLALKTAIDEHRQSIQPNDHSHTPLKKSHSSDITVSGSYANGFFHSSIQPPQEEIRSSCDICCVVDTSGSMSTRAEIQNDKNEQYGLSQLDLVKHALKTIIHSLQGEDRLSTVSFSGKATIIFPLTKMDDEGKINALAEIERLSSNGSTNLWDGLRTGLELLSKNQDSIRSISTLFLLTDGCPTDIPPDGHLKSLEKLKKDINFTCAVNTFGFGYQLDSKLLEDISILGNSGSYAFILDGSFVGTIFVNAMSTLLTTAATNVQADFDLINRHKFRLEFVNFVRTALEQMYSMKTKPTTTKEQHKSAMNLIQTLQTNMRKYADSKDEFLKDLFADLTGQVQQAIEKEDWFNKWGVHFLPSLTRAHLLQFCNNFKDPGVQHYGKGTFFTQVRDEMDEIFCSLPAPKRSQTGAQIDMTVFHNATGECFYGECTVRLMDGTTKLVKNVKPGDRMAPHGGMIIFVVKTKCQNLKAKMVILENNLIITAWHPIRLATQLIMPCSLVSSTNEISCEAVYNFVLNQGHTVFVNDIECVTLGHGFQEDVVRHSYYGRQRVIKDLQRLNMKQNNAGFIEITEETLVRKNKTGLVIGLQSQQILV</sequence>
<dbReference type="AlphaFoldDB" id="A0A814TPX0"/>
<dbReference type="EMBL" id="CAJOBD010001931">
    <property type="protein sequence ID" value="CAF3842083.1"/>
    <property type="molecule type" value="Genomic_DNA"/>
</dbReference>
<evidence type="ECO:0000313" key="4">
    <source>
        <dbReference type="EMBL" id="CAF3842083.1"/>
    </source>
</evidence>
<evidence type="ECO:0000259" key="2">
    <source>
        <dbReference type="PROSITE" id="PS51698"/>
    </source>
</evidence>
<dbReference type="PROSITE" id="PS51698">
    <property type="entry name" value="U_BOX"/>
    <property type="match status" value="1"/>
</dbReference>
<dbReference type="GO" id="GO:0016567">
    <property type="term" value="P:protein ubiquitination"/>
    <property type="evidence" value="ECO:0007669"/>
    <property type="project" value="InterPro"/>
</dbReference>
<dbReference type="SMART" id="SM00327">
    <property type="entry name" value="VWA"/>
    <property type="match status" value="1"/>
</dbReference>
<dbReference type="SUPFAM" id="SSF57850">
    <property type="entry name" value="RING/U-box"/>
    <property type="match status" value="1"/>
</dbReference>
<dbReference type="Pfam" id="PF04564">
    <property type="entry name" value="U-box"/>
    <property type="match status" value="1"/>
</dbReference>
<dbReference type="Pfam" id="PF14623">
    <property type="entry name" value="Vint"/>
    <property type="match status" value="1"/>
</dbReference>
<dbReference type="InterPro" id="IPR013083">
    <property type="entry name" value="Znf_RING/FYVE/PHD"/>
</dbReference>
<evidence type="ECO:0000313" key="3">
    <source>
        <dbReference type="EMBL" id="CAF1161044.1"/>
    </source>
</evidence>
<dbReference type="Gene3D" id="3.30.40.10">
    <property type="entry name" value="Zinc/RING finger domain, C3HC4 (zinc finger)"/>
    <property type="match status" value="1"/>
</dbReference>
<protein>
    <recommendedName>
        <fullName evidence="6">U-box domain-containing protein</fullName>
    </recommendedName>
</protein>
<dbReference type="InterPro" id="IPR039510">
    <property type="entry name" value="Vint_dom"/>
</dbReference>
<name>A0A814TPX0_9BILA</name>